<feature type="region of interest" description="Disordered" evidence="1">
    <location>
        <begin position="93"/>
        <end position="113"/>
    </location>
</feature>
<dbReference type="Proteomes" id="UP000481861">
    <property type="component" value="Unassembled WGS sequence"/>
</dbReference>
<organism evidence="2 3">
    <name type="scientific">Massariosphaeria phaeospora</name>
    <dbReference type="NCBI Taxonomy" id="100035"/>
    <lineage>
        <taxon>Eukaryota</taxon>
        <taxon>Fungi</taxon>
        <taxon>Dikarya</taxon>
        <taxon>Ascomycota</taxon>
        <taxon>Pezizomycotina</taxon>
        <taxon>Dothideomycetes</taxon>
        <taxon>Pleosporomycetidae</taxon>
        <taxon>Pleosporales</taxon>
        <taxon>Pleosporales incertae sedis</taxon>
        <taxon>Massariosphaeria</taxon>
    </lineage>
</organism>
<dbReference type="EMBL" id="JAADJZ010000003">
    <property type="protein sequence ID" value="KAF2876171.1"/>
    <property type="molecule type" value="Genomic_DNA"/>
</dbReference>
<dbReference type="OrthoDB" id="3787262at2759"/>
<evidence type="ECO:0000313" key="3">
    <source>
        <dbReference type="Proteomes" id="UP000481861"/>
    </source>
</evidence>
<name>A0A7C8IFV8_9PLEO</name>
<protein>
    <submittedName>
        <fullName evidence="2">Uncharacterized protein</fullName>
    </submittedName>
</protein>
<proteinExistence type="predicted"/>
<gene>
    <name evidence="2" type="ORF">BDV95DRAFT_602189</name>
</gene>
<evidence type="ECO:0000313" key="2">
    <source>
        <dbReference type="EMBL" id="KAF2876171.1"/>
    </source>
</evidence>
<evidence type="ECO:0000256" key="1">
    <source>
        <dbReference type="SAM" id="MobiDB-lite"/>
    </source>
</evidence>
<feature type="region of interest" description="Disordered" evidence="1">
    <location>
        <begin position="1"/>
        <end position="46"/>
    </location>
</feature>
<dbReference type="AlphaFoldDB" id="A0A7C8IFV8"/>
<comment type="caution">
    <text evidence="2">The sequence shown here is derived from an EMBL/GenBank/DDBJ whole genome shotgun (WGS) entry which is preliminary data.</text>
</comment>
<sequence length="239" mass="26139">MEHLEQAWNDGEAKVALPDPTTQSPTEQDGEEGREGQQPQPDHSEQSIAAQPCVVVAIAVAVATDAQLFPSSAAAANAQTFFTDAATQTFSTDAATQTSSPDAATQTSPVIAHTLPVPTTTTATTAAATAPQDAQPGPRPYRTLNEIIHWLMHPPSWCYQWPYTKIRLPWAVNTIGEEHFRWNVPSGRRVLRDDSLVKLWGMSYGLPYAYWDWLVGTPTGQAGQAWPGEGREPDYFFSM</sequence>
<reference evidence="2 3" key="1">
    <citation type="submission" date="2020-01" db="EMBL/GenBank/DDBJ databases">
        <authorList>
            <consortium name="DOE Joint Genome Institute"/>
            <person name="Haridas S."/>
            <person name="Albert R."/>
            <person name="Binder M."/>
            <person name="Bloem J."/>
            <person name="Labutti K."/>
            <person name="Salamov A."/>
            <person name="Andreopoulos B."/>
            <person name="Baker S.E."/>
            <person name="Barry K."/>
            <person name="Bills G."/>
            <person name="Bluhm B.H."/>
            <person name="Cannon C."/>
            <person name="Castanera R."/>
            <person name="Culley D.E."/>
            <person name="Daum C."/>
            <person name="Ezra D."/>
            <person name="Gonzalez J.B."/>
            <person name="Henrissat B."/>
            <person name="Kuo A."/>
            <person name="Liang C."/>
            <person name="Lipzen A."/>
            <person name="Lutzoni F."/>
            <person name="Magnuson J."/>
            <person name="Mondo S."/>
            <person name="Nolan M."/>
            <person name="Ohm R."/>
            <person name="Pangilinan J."/>
            <person name="Park H.-J.H."/>
            <person name="Ramirez L."/>
            <person name="Alfaro M."/>
            <person name="Sun H."/>
            <person name="Tritt A."/>
            <person name="Yoshinaga Y."/>
            <person name="Zwiers L.-H.L."/>
            <person name="Turgeon B.G."/>
            <person name="Goodwin S.B."/>
            <person name="Spatafora J.W."/>
            <person name="Crous P.W."/>
            <person name="Grigoriev I.V."/>
        </authorList>
    </citation>
    <scope>NUCLEOTIDE SEQUENCE [LARGE SCALE GENOMIC DNA]</scope>
    <source>
        <strain evidence="2 3">CBS 611.86</strain>
    </source>
</reference>
<keyword evidence="3" id="KW-1185">Reference proteome</keyword>
<accession>A0A7C8IFV8</accession>